<evidence type="ECO:0000256" key="3">
    <source>
        <dbReference type="SAM" id="MobiDB-lite"/>
    </source>
</evidence>
<dbReference type="Pfam" id="PF04333">
    <property type="entry name" value="MlaA"/>
    <property type="match status" value="1"/>
</dbReference>
<proteinExistence type="inferred from homology"/>
<evidence type="ECO:0000256" key="1">
    <source>
        <dbReference type="ARBA" id="ARBA00010634"/>
    </source>
</evidence>
<keyword evidence="5" id="KW-1185">Reference proteome</keyword>
<dbReference type="RefSeq" id="WP_304561495.1">
    <property type="nucleotide sequence ID" value="NZ_JAUQSZ010000007.1"/>
</dbReference>
<dbReference type="Proteomes" id="UP001176468">
    <property type="component" value="Unassembled WGS sequence"/>
</dbReference>
<organism evidence="4 5">
    <name type="scientific">Sphingomonas immobilis</name>
    <dbReference type="NCBI Taxonomy" id="3063997"/>
    <lineage>
        <taxon>Bacteria</taxon>
        <taxon>Pseudomonadati</taxon>
        <taxon>Pseudomonadota</taxon>
        <taxon>Alphaproteobacteria</taxon>
        <taxon>Sphingomonadales</taxon>
        <taxon>Sphingomonadaceae</taxon>
        <taxon>Sphingomonas</taxon>
    </lineage>
</organism>
<sequence>MLAAALMAPSVAGAQAVAPPPVRPTLTVPAEPTVAVDKPVKTKHAHTKGDPLEGLNRGLFGIHQFLDRILFRPVSMAYKTVVPKIVRGGIRHFFSNVGEPIVFVNDILQLKPKRAVKTFGRFAVNSTIGVGGLVDVAKTKGFDLPHHDNGFGNTLGRYGIGPGPYLFIPFVGPTDFRDLTSGPVDGLVLPASVGFFFDQARYQITQGVVTGLDQRSEADGDLKVLLDGAVDPYATLRSAFLQTRAATIYELRHGEGKTASPLDDPLNDPMADPAAPAAASGDTPTDPQASPPNAVDMPADPAAAPASGDPLADPLRDPAAVQQPAPTVTPVPAPPASSAPSNP</sequence>
<dbReference type="EMBL" id="JAUQSZ010000007">
    <property type="protein sequence ID" value="MDO7843042.1"/>
    <property type="molecule type" value="Genomic_DNA"/>
</dbReference>
<keyword evidence="4" id="KW-0449">Lipoprotein</keyword>
<evidence type="ECO:0000313" key="5">
    <source>
        <dbReference type="Proteomes" id="UP001176468"/>
    </source>
</evidence>
<accession>A0ABT8ZZN3</accession>
<dbReference type="PANTHER" id="PTHR30035:SF3">
    <property type="entry name" value="INTERMEMBRANE PHOSPHOLIPID TRANSPORT SYSTEM LIPOPROTEIN MLAA"/>
    <property type="match status" value="1"/>
</dbReference>
<evidence type="ECO:0000313" key="4">
    <source>
        <dbReference type="EMBL" id="MDO7843042.1"/>
    </source>
</evidence>
<gene>
    <name evidence="4" type="ORF">Q5H94_11970</name>
</gene>
<comment type="similarity">
    <text evidence="1">Belongs to the MlaA family.</text>
</comment>
<dbReference type="InterPro" id="IPR007428">
    <property type="entry name" value="MlaA"/>
</dbReference>
<comment type="caution">
    <text evidence="4">The sequence shown here is derived from an EMBL/GenBank/DDBJ whole genome shotgun (WGS) entry which is preliminary data.</text>
</comment>
<feature type="compositionally biased region" description="Pro residues" evidence="3">
    <location>
        <begin position="327"/>
        <end position="343"/>
    </location>
</feature>
<protein>
    <submittedName>
        <fullName evidence="4">VacJ family lipoprotein</fullName>
    </submittedName>
</protein>
<dbReference type="PANTHER" id="PTHR30035">
    <property type="entry name" value="LIPOPROTEIN VACJ-RELATED"/>
    <property type="match status" value="1"/>
</dbReference>
<feature type="compositionally biased region" description="Low complexity" evidence="3">
    <location>
        <begin position="261"/>
        <end position="326"/>
    </location>
</feature>
<keyword evidence="2" id="KW-0732">Signal</keyword>
<feature type="region of interest" description="Disordered" evidence="3">
    <location>
        <begin position="256"/>
        <end position="343"/>
    </location>
</feature>
<reference evidence="4" key="1">
    <citation type="submission" date="2023-07" db="EMBL/GenBank/DDBJ databases">
        <authorList>
            <person name="Kim M.K."/>
        </authorList>
    </citation>
    <scope>NUCLEOTIDE SEQUENCE</scope>
    <source>
        <strain evidence="4">CA1-15</strain>
    </source>
</reference>
<name>A0ABT8ZZN3_9SPHN</name>
<dbReference type="PRINTS" id="PR01805">
    <property type="entry name" value="VACJLIPOPROT"/>
</dbReference>
<evidence type="ECO:0000256" key="2">
    <source>
        <dbReference type="ARBA" id="ARBA00022729"/>
    </source>
</evidence>